<keyword evidence="2" id="KW-0472">Membrane</keyword>
<feature type="transmembrane region" description="Helical" evidence="2">
    <location>
        <begin position="61"/>
        <end position="85"/>
    </location>
</feature>
<dbReference type="AlphaFoldDB" id="A0A383S6X4"/>
<dbReference type="EMBL" id="UNQJ01000011">
    <property type="protein sequence ID" value="SYZ33728.1"/>
    <property type="molecule type" value="Genomic_DNA"/>
</dbReference>
<proteinExistence type="predicted"/>
<keyword evidence="2" id="KW-1133">Transmembrane helix</keyword>
<keyword evidence="4" id="KW-1185">Reference proteome</keyword>
<evidence type="ECO:0008006" key="5">
    <source>
        <dbReference type="Google" id="ProtNLM"/>
    </source>
</evidence>
<protein>
    <recommendedName>
        <fullName evidence="5">Quinoprotein alcohol dehydrogenase-like superfamily</fullName>
    </recommendedName>
</protein>
<reference evidence="4" key="1">
    <citation type="submission" date="2018-08" db="EMBL/GenBank/DDBJ databases">
        <authorList>
            <person name="Hornung B."/>
        </authorList>
    </citation>
    <scope>NUCLEOTIDE SEQUENCE [LARGE SCALE GENOMIC DNA]</scope>
</reference>
<dbReference type="RefSeq" id="WP_126464302.1">
    <property type="nucleotide sequence ID" value="NZ_LR134442.1"/>
</dbReference>
<name>A0A383S6X4_9ACTN</name>
<accession>A0A383S6X4</accession>
<evidence type="ECO:0000313" key="3">
    <source>
        <dbReference type="EMBL" id="SYZ33728.1"/>
    </source>
</evidence>
<evidence type="ECO:0000256" key="1">
    <source>
        <dbReference type="SAM" id="MobiDB-lite"/>
    </source>
</evidence>
<feature type="compositionally biased region" description="Acidic residues" evidence="1">
    <location>
        <begin position="15"/>
        <end position="26"/>
    </location>
</feature>
<feature type="region of interest" description="Disordered" evidence="1">
    <location>
        <begin position="1"/>
        <end position="56"/>
    </location>
</feature>
<dbReference type="OrthoDB" id="4815319at2"/>
<evidence type="ECO:0000313" key="4">
    <source>
        <dbReference type="Proteomes" id="UP000263928"/>
    </source>
</evidence>
<keyword evidence="2" id="KW-0812">Transmembrane</keyword>
<evidence type="ECO:0000256" key="2">
    <source>
        <dbReference type="SAM" id="Phobius"/>
    </source>
</evidence>
<gene>
    <name evidence="3" type="ORF">PROPAUS_1648</name>
</gene>
<sequence>MSQQQGASATPEPDASPEAEQSDATEEVVRPSGTPRRVGGDTSDAPVLPARRGTGGRPRKALRVWAAVLVVVLVLVIGFVTNLLLGGPGTAEFTARRVVYSPRSSDNDWLNTDYAAGYTSWRADGTVLGHSADWTTVLTQRGSSGQDESDQDLVGLDIATGAERWRSAGLRCMGRDAVLAGTVYCARTVKDGKDESDQLVGVDIATGQQRVVHESDDELSFVQAHGEHEGDLIVTEAAGRVTERVLAIGADGEVTWELDLPWWGQCRFLTDHLGCISYADSQIAVIDLATGEFSLSPTEYEHAGDELSVTWLWNGFTTNGNGSGLSRLVFDLDGNRRGVVDAINLPGYGSGGLLFSRDDLLMSSAPTAKAAVDASGDVVAVRFGNSIRMLPSRELIDADFIDLVSVDGSMALARTYTHGGRAGWEDEWAIYSNEGAMLQEMPRFTTIVDGLLVGESGGTSTVHAPGR</sequence>
<dbReference type="Proteomes" id="UP000263928">
    <property type="component" value="Unassembled WGS sequence"/>
</dbReference>
<organism evidence="3 4">
    <name type="scientific">Propionibacterium australiense</name>
    <dbReference type="NCBI Taxonomy" id="119981"/>
    <lineage>
        <taxon>Bacteria</taxon>
        <taxon>Bacillati</taxon>
        <taxon>Actinomycetota</taxon>
        <taxon>Actinomycetes</taxon>
        <taxon>Propionibacteriales</taxon>
        <taxon>Propionibacteriaceae</taxon>
        <taxon>Propionibacterium</taxon>
    </lineage>
</organism>